<organism evidence="1 2">
    <name type="scientific">Phytophthora nicotianae (strain INRA-310)</name>
    <name type="common">Phytophthora parasitica</name>
    <dbReference type="NCBI Taxonomy" id="761204"/>
    <lineage>
        <taxon>Eukaryota</taxon>
        <taxon>Sar</taxon>
        <taxon>Stramenopiles</taxon>
        <taxon>Oomycota</taxon>
        <taxon>Peronosporomycetes</taxon>
        <taxon>Peronosporales</taxon>
        <taxon>Peronosporaceae</taxon>
        <taxon>Phytophthora</taxon>
    </lineage>
</organism>
<dbReference type="VEuPathDB" id="FungiDB:PPTG_20324"/>
<evidence type="ECO:0000313" key="2">
    <source>
        <dbReference type="Proteomes" id="UP000018817"/>
    </source>
</evidence>
<dbReference type="AlphaFoldDB" id="W2PBK9"/>
<reference evidence="1 2" key="2">
    <citation type="submission" date="2013-11" db="EMBL/GenBank/DDBJ databases">
        <title>The Genome Sequence of Phytophthora parasitica INRA-310.</title>
        <authorList>
            <consortium name="The Broad Institute Genomics Platform"/>
            <person name="Russ C."/>
            <person name="Tyler B."/>
            <person name="Panabieres F."/>
            <person name="Shan W."/>
            <person name="Tripathy S."/>
            <person name="Grunwald N."/>
            <person name="Machado M."/>
            <person name="Johnson C.S."/>
            <person name="Arredondo F."/>
            <person name="Hong C."/>
            <person name="Coffey M."/>
            <person name="Young S.K."/>
            <person name="Zeng Q."/>
            <person name="Gargeya S."/>
            <person name="Fitzgerald M."/>
            <person name="Abouelleil A."/>
            <person name="Alvarado L."/>
            <person name="Chapman S.B."/>
            <person name="Gainer-Dewar J."/>
            <person name="Goldberg J."/>
            <person name="Griggs A."/>
            <person name="Gujja S."/>
            <person name="Hansen M."/>
            <person name="Howarth C."/>
            <person name="Imamovic A."/>
            <person name="Ireland A."/>
            <person name="Larimer J."/>
            <person name="McCowan C."/>
            <person name="Murphy C."/>
            <person name="Pearson M."/>
            <person name="Poon T.W."/>
            <person name="Priest M."/>
            <person name="Roberts A."/>
            <person name="Saif S."/>
            <person name="Shea T."/>
            <person name="Sykes S."/>
            <person name="Wortman J."/>
            <person name="Nusbaum C."/>
            <person name="Birren B."/>
        </authorList>
    </citation>
    <scope>NUCLEOTIDE SEQUENCE [LARGE SCALE GENOMIC DNA]</scope>
    <source>
        <strain evidence="1 2">INRA-310</strain>
    </source>
</reference>
<dbReference type="GeneID" id="20188938"/>
<dbReference type="EMBL" id="KI670049">
    <property type="protein sequence ID" value="ETM97364.1"/>
    <property type="molecule type" value="Genomic_DNA"/>
</dbReference>
<dbReference type="RefSeq" id="XP_008917338.1">
    <property type="nucleotide sequence ID" value="XM_008919090.1"/>
</dbReference>
<gene>
    <name evidence="1" type="ORF">PPTG_20324</name>
</gene>
<accession>W2PBK9</accession>
<dbReference type="Proteomes" id="UP000018817">
    <property type="component" value="Unassembled WGS sequence"/>
</dbReference>
<evidence type="ECO:0000313" key="1">
    <source>
        <dbReference type="EMBL" id="ETM97364.1"/>
    </source>
</evidence>
<proteinExistence type="predicted"/>
<name>W2PBK9_PHYN3</name>
<feature type="non-terminal residue" evidence="1">
    <location>
        <position position="61"/>
    </location>
</feature>
<reference evidence="2" key="1">
    <citation type="submission" date="2011-12" db="EMBL/GenBank/DDBJ databases">
        <authorList>
            <consortium name="The Broad Institute Genome Sequencing Platform"/>
            <person name="Russ C."/>
            <person name="Tyler B."/>
            <person name="Panabieres F."/>
            <person name="Shan W."/>
            <person name="Tripathy S."/>
            <person name="Grunwald N."/>
            <person name="Machado M."/>
            <person name="Young S.K."/>
            <person name="Zeng Q."/>
            <person name="Gargeya S."/>
            <person name="Fitzgerald M."/>
            <person name="Haas B."/>
            <person name="Abouelleil A."/>
            <person name="Alvarado L."/>
            <person name="Arachchi H.M."/>
            <person name="Berlin A."/>
            <person name="Chapman S.B."/>
            <person name="Gearin G."/>
            <person name="Goldberg J."/>
            <person name="Griggs A."/>
            <person name="Gujja S."/>
            <person name="Hansen M."/>
            <person name="Heiman D."/>
            <person name="Howarth C."/>
            <person name="Larimer J."/>
            <person name="Lui A."/>
            <person name="MacDonald P.J.P."/>
            <person name="McCowen C."/>
            <person name="Montmayeur A."/>
            <person name="Murphy C."/>
            <person name="Neiman D."/>
            <person name="Pearson M."/>
            <person name="Priest M."/>
            <person name="Roberts A."/>
            <person name="Saif S."/>
            <person name="Shea T."/>
            <person name="Sisk P."/>
            <person name="Stolte C."/>
            <person name="Sykes S."/>
            <person name="Wortman J."/>
            <person name="Nusbaum C."/>
            <person name="Birren B."/>
        </authorList>
    </citation>
    <scope>NUCLEOTIDE SEQUENCE [LARGE SCALE GENOMIC DNA]</scope>
    <source>
        <strain evidence="2">INRA-310</strain>
    </source>
</reference>
<sequence>MVFVPLQAARSKYYDEREDLLKELFGEIYTLMQIKRVTDSRHPDVSCCGAVALMFSSATLL</sequence>
<protein>
    <submittedName>
        <fullName evidence="1">Uncharacterized protein</fullName>
    </submittedName>
</protein>